<name>A0A0M0JMG5_9EUKA</name>
<gene>
    <name evidence="2" type="ORF">Ctob_008472</name>
</gene>
<sequence>MGLRGTLYAELNDAGQLRYVREASEPILKPGQATEVLLKAATANMEKPVKTPTFKQATPKSASGVARYLWEVAYPGGASPSEALRLFSKDIVYEDFNYEAPFVGIPAVTEFVNAFDIPGIDFVPLKISEGDRACAFTWKVLINGQDGPQGLSFYEVDADGKVCFIRDIPAPSPRGFRPLGALAASVDPVLHVFTPATLTRAALGIASAAMGLLKPAFAAEAKWQAQTLGGKEAQAEALKQLDESIASAPVVVYTYTLSPFSTEALALLDATGCEYKTVELGLEWFLLDGVGSSIRALLLERYGMSSLPHIFIGGESVGGLYSGNAAGAPGLVELKRRGELTGMLQAAGAL</sequence>
<evidence type="ECO:0000259" key="1">
    <source>
        <dbReference type="Pfam" id="PF00462"/>
    </source>
</evidence>
<dbReference type="SUPFAM" id="SSF54427">
    <property type="entry name" value="NTF2-like"/>
    <property type="match status" value="1"/>
</dbReference>
<dbReference type="Gene3D" id="3.40.30.10">
    <property type="entry name" value="Glutaredoxin"/>
    <property type="match status" value="1"/>
</dbReference>
<dbReference type="InterPro" id="IPR036249">
    <property type="entry name" value="Thioredoxin-like_sf"/>
</dbReference>
<dbReference type="GO" id="GO:0005737">
    <property type="term" value="C:cytoplasm"/>
    <property type="evidence" value="ECO:0007669"/>
    <property type="project" value="TreeGrafter"/>
</dbReference>
<comment type="caution">
    <text evidence="2">The sequence shown here is derived from an EMBL/GenBank/DDBJ whole genome shotgun (WGS) entry which is preliminary data.</text>
</comment>
<dbReference type="Pfam" id="PF00462">
    <property type="entry name" value="Glutaredoxin"/>
    <property type="match status" value="1"/>
</dbReference>
<dbReference type="GO" id="GO:0015038">
    <property type="term" value="F:glutathione disulfide oxidoreductase activity"/>
    <property type="evidence" value="ECO:0007669"/>
    <property type="project" value="TreeGrafter"/>
</dbReference>
<proteinExistence type="predicted"/>
<organism evidence="2 3">
    <name type="scientific">Chrysochromulina tobinii</name>
    <dbReference type="NCBI Taxonomy" id="1460289"/>
    <lineage>
        <taxon>Eukaryota</taxon>
        <taxon>Haptista</taxon>
        <taxon>Haptophyta</taxon>
        <taxon>Prymnesiophyceae</taxon>
        <taxon>Prymnesiales</taxon>
        <taxon>Chrysochromulinaceae</taxon>
        <taxon>Chrysochromulina</taxon>
    </lineage>
</organism>
<evidence type="ECO:0000313" key="2">
    <source>
        <dbReference type="EMBL" id="KOO27771.1"/>
    </source>
</evidence>
<protein>
    <recommendedName>
        <fullName evidence="1">Glutaredoxin domain-containing protein</fullName>
    </recommendedName>
</protein>
<dbReference type="Gene3D" id="3.10.450.50">
    <property type="match status" value="1"/>
</dbReference>
<dbReference type="GO" id="GO:0034599">
    <property type="term" value="P:cellular response to oxidative stress"/>
    <property type="evidence" value="ECO:0007669"/>
    <property type="project" value="TreeGrafter"/>
</dbReference>
<dbReference type="PANTHER" id="PTHR45694:SF18">
    <property type="entry name" value="GLUTAREDOXIN-1-RELATED"/>
    <property type="match status" value="1"/>
</dbReference>
<dbReference type="PROSITE" id="PS51354">
    <property type="entry name" value="GLUTAREDOXIN_2"/>
    <property type="match status" value="1"/>
</dbReference>
<dbReference type="InterPro" id="IPR002109">
    <property type="entry name" value="Glutaredoxin"/>
</dbReference>
<dbReference type="OrthoDB" id="418495at2759"/>
<evidence type="ECO:0000313" key="3">
    <source>
        <dbReference type="Proteomes" id="UP000037460"/>
    </source>
</evidence>
<keyword evidence="3" id="KW-1185">Reference proteome</keyword>
<dbReference type="PANTHER" id="PTHR45694">
    <property type="entry name" value="GLUTAREDOXIN 2"/>
    <property type="match status" value="1"/>
</dbReference>
<reference evidence="3" key="1">
    <citation type="journal article" date="2015" name="PLoS Genet.">
        <title>Genome Sequence and Transcriptome Analyses of Chrysochromulina tobin: Metabolic Tools for Enhanced Algal Fitness in the Prominent Order Prymnesiales (Haptophyceae).</title>
        <authorList>
            <person name="Hovde B.T."/>
            <person name="Deodato C.R."/>
            <person name="Hunsperger H.M."/>
            <person name="Ryken S.A."/>
            <person name="Yost W."/>
            <person name="Jha R.K."/>
            <person name="Patterson J."/>
            <person name="Monnat R.J. Jr."/>
            <person name="Barlow S.B."/>
            <person name="Starkenburg S.R."/>
            <person name="Cattolico R.A."/>
        </authorList>
    </citation>
    <scope>NUCLEOTIDE SEQUENCE</scope>
    <source>
        <strain evidence="3">CCMP291</strain>
    </source>
</reference>
<dbReference type="SUPFAM" id="SSF52833">
    <property type="entry name" value="Thioredoxin-like"/>
    <property type="match status" value="1"/>
</dbReference>
<dbReference type="InterPro" id="IPR032710">
    <property type="entry name" value="NTF2-like_dom_sf"/>
</dbReference>
<dbReference type="Proteomes" id="UP000037460">
    <property type="component" value="Unassembled WGS sequence"/>
</dbReference>
<dbReference type="EMBL" id="JWZX01002669">
    <property type="protein sequence ID" value="KOO27771.1"/>
    <property type="molecule type" value="Genomic_DNA"/>
</dbReference>
<accession>A0A0M0JMG5</accession>
<dbReference type="AlphaFoldDB" id="A0A0M0JMG5"/>
<feature type="domain" description="Glutaredoxin" evidence="1">
    <location>
        <begin position="250"/>
        <end position="317"/>
    </location>
</feature>